<dbReference type="InterPro" id="IPR038081">
    <property type="entry name" value="CalX-like_sf"/>
</dbReference>
<dbReference type="GO" id="GO:0016020">
    <property type="term" value="C:membrane"/>
    <property type="evidence" value="ECO:0007669"/>
    <property type="project" value="InterPro"/>
</dbReference>
<evidence type="ECO:0000256" key="2">
    <source>
        <dbReference type="ARBA" id="ARBA00022737"/>
    </source>
</evidence>
<feature type="domain" description="Calx-beta" evidence="4">
    <location>
        <begin position="124"/>
        <end position="216"/>
    </location>
</feature>
<evidence type="ECO:0000259" key="4">
    <source>
        <dbReference type="Pfam" id="PF03160"/>
    </source>
</evidence>
<evidence type="ECO:0000313" key="5">
    <source>
        <dbReference type="EMBL" id="KFM62324.1"/>
    </source>
</evidence>
<dbReference type="AlphaFoldDB" id="A0A087TB35"/>
<dbReference type="OrthoDB" id="6424103at2759"/>
<reference evidence="5 6" key="1">
    <citation type="submission" date="2013-11" db="EMBL/GenBank/DDBJ databases">
        <title>Genome sequencing of Stegodyphus mimosarum.</title>
        <authorList>
            <person name="Bechsgaard J."/>
        </authorList>
    </citation>
    <scope>NUCLEOTIDE SEQUENCE [LARGE SCALE GENOMIC DNA]</scope>
</reference>
<keyword evidence="2" id="KW-0677">Repeat</keyword>
<dbReference type="Gene3D" id="2.60.40.2030">
    <property type="match status" value="1"/>
</dbReference>
<dbReference type="Pfam" id="PF03160">
    <property type="entry name" value="Calx-beta"/>
    <property type="match status" value="1"/>
</dbReference>
<accession>A0A087TB35</accession>
<dbReference type="InterPro" id="IPR003644">
    <property type="entry name" value="Calx_beta"/>
</dbReference>
<feature type="non-terminal residue" evidence="5">
    <location>
        <position position="230"/>
    </location>
</feature>
<name>A0A087TB35_STEMI</name>
<protein>
    <recommendedName>
        <fullName evidence="4">Calx-beta domain-containing protein</fullName>
    </recommendedName>
</protein>
<sequence>MKPQSIEYLLDCYVRERNSRYDVVKYGAFILVVDGIRRHGPDNDRLAGETTIDLDDRCNELQFMYPQMAEPVAEPAVRQPHHVPLSPEMEERTKQYARQLIAFSEEFEFIRSSCYKTQSSDSSGIEFKDHNIFVSANSNTIKISVVRNNSEQSAKAKWKTCDKTAKSGIHFVGSEGDVLFSEGELESIIEITLLENNDNGIDKRFQVELFDPEGNDVGKRNCITVNICNQ</sequence>
<dbReference type="STRING" id="407821.A0A087TB35"/>
<dbReference type="SUPFAM" id="SSF141072">
    <property type="entry name" value="CalX-like"/>
    <property type="match status" value="1"/>
</dbReference>
<keyword evidence="1" id="KW-0732">Signal</keyword>
<evidence type="ECO:0000313" key="6">
    <source>
        <dbReference type="Proteomes" id="UP000054359"/>
    </source>
</evidence>
<dbReference type="Proteomes" id="UP000054359">
    <property type="component" value="Unassembled WGS sequence"/>
</dbReference>
<gene>
    <name evidence="5" type="ORF">X975_20975</name>
</gene>
<organism evidence="5 6">
    <name type="scientific">Stegodyphus mimosarum</name>
    <name type="common">African social velvet spider</name>
    <dbReference type="NCBI Taxonomy" id="407821"/>
    <lineage>
        <taxon>Eukaryota</taxon>
        <taxon>Metazoa</taxon>
        <taxon>Ecdysozoa</taxon>
        <taxon>Arthropoda</taxon>
        <taxon>Chelicerata</taxon>
        <taxon>Arachnida</taxon>
        <taxon>Araneae</taxon>
        <taxon>Araneomorphae</taxon>
        <taxon>Entelegynae</taxon>
        <taxon>Eresoidea</taxon>
        <taxon>Eresidae</taxon>
        <taxon>Stegodyphus</taxon>
    </lineage>
</organism>
<proteinExistence type="predicted"/>
<dbReference type="GO" id="GO:0007154">
    <property type="term" value="P:cell communication"/>
    <property type="evidence" value="ECO:0007669"/>
    <property type="project" value="InterPro"/>
</dbReference>
<evidence type="ECO:0000256" key="3">
    <source>
        <dbReference type="ARBA" id="ARBA00022837"/>
    </source>
</evidence>
<keyword evidence="6" id="KW-1185">Reference proteome</keyword>
<evidence type="ECO:0000256" key="1">
    <source>
        <dbReference type="ARBA" id="ARBA00022729"/>
    </source>
</evidence>
<keyword evidence="3" id="KW-0106">Calcium</keyword>
<dbReference type="EMBL" id="KK114387">
    <property type="protein sequence ID" value="KFM62324.1"/>
    <property type="molecule type" value="Genomic_DNA"/>
</dbReference>